<feature type="domain" description="SH3" evidence="4">
    <location>
        <begin position="58"/>
        <end position="130"/>
    </location>
</feature>
<dbReference type="Proteomes" id="UP000001646">
    <property type="component" value="Chromosome 1"/>
</dbReference>
<protein>
    <submittedName>
        <fullName evidence="5">Otoraplin</fullName>
    </submittedName>
</protein>
<feature type="region of interest" description="Disordered" evidence="3">
    <location>
        <begin position="149"/>
        <end position="183"/>
    </location>
</feature>
<feature type="compositionally biased region" description="Basic residues" evidence="3">
    <location>
        <begin position="149"/>
        <end position="158"/>
    </location>
</feature>
<dbReference type="SUPFAM" id="SSF50044">
    <property type="entry name" value="SH3-domain"/>
    <property type="match status" value="1"/>
</dbReference>
<gene>
    <name evidence="5" type="primary">OTOR</name>
</gene>
<evidence type="ECO:0000259" key="4">
    <source>
        <dbReference type="PROSITE" id="PS50002"/>
    </source>
</evidence>
<dbReference type="GeneTree" id="ENSGT00950000182767"/>
<dbReference type="Bgee" id="ENSACAG00000000633">
    <property type="expression patterns" value="Expressed in lung and 5 other cell types or tissues"/>
</dbReference>
<dbReference type="Pfam" id="PF07653">
    <property type="entry name" value="SH3_2"/>
    <property type="match status" value="1"/>
</dbReference>
<evidence type="ECO:0000256" key="3">
    <source>
        <dbReference type="SAM" id="MobiDB-lite"/>
    </source>
</evidence>
<sequence length="227" mass="25790">MTGRARHLRMRGREKKMSHTVSLLIFLLSLGFTFQITKGIFMDKLASKKLCADEECLYTISLARAEDDYNAPDCRFINIKKGELVYVYSKLVPERGAGEFWAGSVYGQHYEDQMGTVGYFPRNLVTEQHVYQEANKTVATKLGNLWKEKRKGKGKRSRSGSGSGSRRRKVSLSSNQKVATVQSPNTQNGYPWFHLPTLHKIFSLEEFVGLSNSFSTIPWHASGRKQK</sequence>
<dbReference type="eggNOG" id="ENOG502S18Q">
    <property type="taxonomic scope" value="Eukaryota"/>
</dbReference>
<dbReference type="SMART" id="SM00326">
    <property type="entry name" value="SH3"/>
    <property type="match status" value="1"/>
</dbReference>
<dbReference type="HOGENOM" id="CLU_158739_0_1_1"/>
<dbReference type="InterPro" id="IPR035554">
    <property type="entry name" value="Otoraplin_SH3"/>
</dbReference>
<evidence type="ECO:0000313" key="6">
    <source>
        <dbReference type="Proteomes" id="UP000001646"/>
    </source>
</evidence>
<dbReference type="InterPro" id="IPR036028">
    <property type="entry name" value="SH3-like_dom_sf"/>
</dbReference>
<reference evidence="5" key="2">
    <citation type="submission" date="2025-08" db="UniProtKB">
        <authorList>
            <consortium name="Ensembl"/>
        </authorList>
    </citation>
    <scope>IDENTIFICATION</scope>
</reference>
<feature type="compositionally biased region" description="Polar residues" evidence="3">
    <location>
        <begin position="171"/>
        <end position="183"/>
    </location>
</feature>
<reference evidence="5" key="3">
    <citation type="submission" date="2025-09" db="UniProtKB">
        <authorList>
            <consortium name="Ensembl"/>
        </authorList>
    </citation>
    <scope>IDENTIFICATION</scope>
</reference>
<dbReference type="Gene3D" id="2.30.30.40">
    <property type="entry name" value="SH3 Domains"/>
    <property type="match status" value="1"/>
</dbReference>
<proteinExistence type="predicted"/>
<keyword evidence="6" id="KW-1185">Reference proteome</keyword>
<evidence type="ECO:0000256" key="1">
    <source>
        <dbReference type="ARBA" id="ARBA00022443"/>
    </source>
</evidence>
<dbReference type="InParanoid" id="G1K8L6"/>
<dbReference type="AlphaFoldDB" id="G1K8L6"/>
<evidence type="ECO:0000256" key="2">
    <source>
        <dbReference type="PROSITE-ProRule" id="PRU00192"/>
    </source>
</evidence>
<dbReference type="GO" id="GO:0001502">
    <property type="term" value="P:cartilage condensation"/>
    <property type="evidence" value="ECO:0000318"/>
    <property type="project" value="GO_Central"/>
</dbReference>
<evidence type="ECO:0000313" key="5">
    <source>
        <dbReference type="Ensembl" id="ENSACAP00000000545.4"/>
    </source>
</evidence>
<dbReference type="CDD" id="cd11891">
    <property type="entry name" value="MIAL"/>
    <property type="match status" value="1"/>
</dbReference>
<dbReference type="Ensembl" id="ENSACAT00000000564.4">
    <property type="protein sequence ID" value="ENSACAP00000000545.4"/>
    <property type="gene ID" value="ENSACAG00000000633.4"/>
</dbReference>
<reference evidence="5 6" key="1">
    <citation type="submission" date="2009-12" db="EMBL/GenBank/DDBJ databases">
        <title>The Genome Sequence of Anolis carolinensis (Green Anole Lizard).</title>
        <authorList>
            <consortium name="The Genome Sequencing Platform"/>
            <person name="Di Palma F."/>
            <person name="Alfoldi J."/>
            <person name="Heiman D."/>
            <person name="Young S."/>
            <person name="Grabherr M."/>
            <person name="Johnson J."/>
            <person name="Lander E.S."/>
            <person name="Lindblad-Toh K."/>
        </authorList>
    </citation>
    <scope>NUCLEOTIDE SEQUENCE [LARGE SCALE GENOMIC DNA]</scope>
    <source>
        <strain evidence="5 6">JBL SC #1</strain>
    </source>
</reference>
<organism evidence="5 6">
    <name type="scientific">Anolis carolinensis</name>
    <name type="common">Green anole</name>
    <name type="synonym">American chameleon</name>
    <dbReference type="NCBI Taxonomy" id="28377"/>
    <lineage>
        <taxon>Eukaryota</taxon>
        <taxon>Metazoa</taxon>
        <taxon>Chordata</taxon>
        <taxon>Craniata</taxon>
        <taxon>Vertebrata</taxon>
        <taxon>Euteleostomi</taxon>
        <taxon>Lepidosauria</taxon>
        <taxon>Squamata</taxon>
        <taxon>Bifurcata</taxon>
        <taxon>Unidentata</taxon>
        <taxon>Episquamata</taxon>
        <taxon>Toxicofera</taxon>
        <taxon>Iguania</taxon>
        <taxon>Dactyloidae</taxon>
        <taxon>Anolis</taxon>
    </lineage>
</organism>
<name>G1K8L6_ANOCA</name>
<dbReference type="InterPro" id="IPR042801">
    <property type="entry name" value="OTOR"/>
</dbReference>
<dbReference type="InterPro" id="IPR001452">
    <property type="entry name" value="SH3_domain"/>
</dbReference>
<keyword evidence="1 2" id="KW-0728">SH3 domain</keyword>
<dbReference type="PROSITE" id="PS50002">
    <property type="entry name" value="SH3"/>
    <property type="match status" value="1"/>
</dbReference>
<accession>G1K8L6</accession>
<dbReference type="PANTHER" id="PTHR47146">
    <property type="entry name" value="OTORAPLIN"/>
    <property type="match status" value="1"/>
</dbReference>
<dbReference type="PANTHER" id="PTHR47146:SF1">
    <property type="entry name" value="OTORAPLIN"/>
    <property type="match status" value="1"/>
</dbReference>